<protein>
    <recommendedName>
        <fullName evidence="7">Endolytic murein transglycosylase</fullName>
        <ecNumber evidence="7">4.2.2.29</ecNumber>
    </recommendedName>
    <alternativeName>
        <fullName evidence="7">Peptidoglycan lytic transglycosylase</fullName>
    </alternativeName>
    <alternativeName>
        <fullName evidence="7">Peptidoglycan polymerization terminase</fullName>
    </alternativeName>
</protein>
<dbReference type="HAMAP" id="MF_02065">
    <property type="entry name" value="MltG"/>
    <property type="match status" value="1"/>
</dbReference>
<proteinExistence type="inferred from homology"/>
<organism evidence="8 9">
    <name type="scientific">Sporotomaculum syntrophicum</name>
    <dbReference type="NCBI Taxonomy" id="182264"/>
    <lineage>
        <taxon>Bacteria</taxon>
        <taxon>Bacillati</taxon>
        <taxon>Bacillota</taxon>
        <taxon>Clostridia</taxon>
        <taxon>Eubacteriales</taxon>
        <taxon>Desulfallaceae</taxon>
        <taxon>Sporotomaculum</taxon>
    </lineage>
</organism>
<evidence type="ECO:0000256" key="2">
    <source>
        <dbReference type="ARBA" id="ARBA00022692"/>
    </source>
</evidence>
<keyword evidence="4 7" id="KW-0472">Membrane</keyword>
<dbReference type="GO" id="GO:0071555">
    <property type="term" value="P:cell wall organization"/>
    <property type="evidence" value="ECO:0007669"/>
    <property type="project" value="UniProtKB-KW"/>
</dbReference>
<dbReference type="OrthoDB" id="9814591at2"/>
<evidence type="ECO:0000313" key="8">
    <source>
        <dbReference type="EMBL" id="KAF1086594.1"/>
    </source>
</evidence>
<dbReference type="GO" id="GO:0009252">
    <property type="term" value="P:peptidoglycan biosynthetic process"/>
    <property type="evidence" value="ECO:0007669"/>
    <property type="project" value="UniProtKB-UniRule"/>
</dbReference>
<evidence type="ECO:0000313" key="9">
    <source>
        <dbReference type="Proteomes" id="UP000798488"/>
    </source>
</evidence>
<dbReference type="Gene3D" id="3.30.1490.480">
    <property type="entry name" value="Endolytic murein transglycosylase"/>
    <property type="match status" value="2"/>
</dbReference>
<dbReference type="GO" id="GO:0005886">
    <property type="term" value="C:plasma membrane"/>
    <property type="evidence" value="ECO:0007669"/>
    <property type="project" value="UniProtKB-SubCell"/>
</dbReference>
<keyword evidence="3 7" id="KW-1133">Transmembrane helix</keyword>
<dbReference type="Proteomes" id="UP000798488">
    <property type="component" value="Unassembled WGS sequence"/>
</dbReference>
<dbReference type="Pfam" id="PF02618">
    <property type="entry name" value="YceG"/>
    <property type="match status" value="1"/>
</dbReference>
<keyword evidence="5 7" id="KW-0456">Lyase</keyword>
<comment type="subcellular location">
    <subcellularLocation>
        <location evidence="7">Cell membrane</location>
        <topology evidence="7">Single-pass membrane protein</topology>
    </subcellularLocation>
</comment>
<keyword evidence="2 7" id="KW-0812">Transmembrane</keyword>
<name>A0A9D3B054_9FIRM</name>
<comment type="similarity">
    <text evidence="7">Belongs to the transglycosylase MltG family.</text>
</comment>
<evidence type="ECO:0000256" key="5">
    <source>
        <dbReference type="ARBA" id="ARBA00023239"/>
    </source>
</evidence>
<dbReference type="EMBL" id="LSRS01000001">
    <property type="protein sequence ID" value="KAF1086594.1"/>
    <property type="molecule type" value="Genomic_DNA"/>
</dbReference>
<dbReference type="PANTHER" id="PTHR30518:SF2">
    <property type="entry name" value="ENDOLYTIC MUREIN TRANSGLYCOSYLASE"/>
    <property type="match status" value="1"/>
</dbReference>
<accession>A0A9D3B054</accession>
<evidence type="ECO:0000256" key="7">
    <source>
        <dbReference type="HAMAP-Rule" id="MF_02065"/>
    </source>
</evidence>
<dbReference type="NCBIfam" id="TIGR00247">
    <property type="entry name" value="endolytic transglycosylase MltG"/>
    <property type="match status" value="1"/>
</dbReference>
<dbReference type="PANTHER" id="PTHR30518">
    <property type="entry name" value="ENDOLYTIC MUREIN TRANSGLYCOSYLASE"/>
    <property type="match status" value="1"/>
</dbReference>
<sequence>MSYNYLTARNQRRRRKQRYLPTRLIAILLLMVGWVALWYSLMPVDAENTGGVTVVVPRDASTAQIATMLKEQGLIRSARAFSLYARLHGLDGAMKPGTYTLSLSMPVSEIIEVLTKGPPDRLKITIPEGYTVAQIAVLLEKQGIVQREDFMQALRGPWQMAFLQGVPVNQWGLEGYLYPDTYFLSTETKADRIVEIMLKNFGRVIAEHDYSRHVESMGLTLHEAMTIASMVERETLAASERPRIAGVIFNRLKLGMPLQIDATVQYALGETKEKLLFKDLLVDSPYNTYRVEGLPPGPIANPGWPSMLAVIQPESHNYLYYVAKPDGTHAFAETLEAHNENVRKYQ</sequence>
<feature type="transmembrane region" description="Helical" evidence="7">
    <location>
        <begin position="20"/>
        <end position="41"/>
    </location>
</feature>
<evidence type="ECO:0000256" key="3">
    <source>
        <dbReference type="ARBA" id="ARBA00022989"/>
    </source>
</evidence>
<reference evidence="8" key="1">
    <citation type="submission" date="2016-02" db="EMBL/GenBank/DDBJ databases">
        <title>Draft Genome Sequence of Sporotomaculum syntrophicum Strain FB, a Syntrophic Benzoate Degrader.</title>
        <authorList>
            <person name="Nobu M.K."/>
            <person name="Narihiro T."/>
            <person name="Qiu Y.-L."/>
            <person name="Ohashi A."/>
            <person name="Liu W.-T."/>
            <person name="Yuji S."/>
        </authorList>
    </citation>
    <scope>NUCLEOTIDE SEQUENCE</scope>
    <source>
        <strain evidence="8">FB</strain>
    </source>
</reference>
<dbReference type="AlphaFoldDB" id="A0A9D3B054"/>
<dbReference type="CDD" id="cd08010">
    <property type="entry name" value="MltG_like"/>
    <property type="match status" value="1"/>
</dbReference>
<feature type="site" description="Important for catalytic activity" evidence="7">
    <location>
        <position position="234"/>
    </location>
</feature>
<comment type="function">
    <text evidence="7">Functions as a peptidoglycan terminase that cleaves nascent peptidoglycan strands endolytically to terminate their elongation.</text>
</comment>
<comment type="caution">
    <text evidence="8">The sequence shown here is derived from an EMBL/GenBank/DDBJ whole genome shotgun (WGS) entry which is preliminary data.</text>
</comment>
<evidence type="ECO:0000256" key="1">
    <source>
        <dbReference type="ARBA" id="ARBA00022475"/>
    </source>
</evidence>
<dbReference type="EC" id="4.2.2.29" evidence="7"/>
<dbReference type="InterPro" id="IPR003770">
    <property type="entry name" value="MLTG-like"/>
</dbReference>
<dbReference type="Gene3D" id="3.30.160.60">
    <property type="entry name" value="Classic Zinc Finger"/>
    <property type="match status" value="1"/>
</dbReference>
<keyword evidence="6 7" id="KW-0961">Cell wall biogenesis/degradation</keyword>
<gene>
    <name evidence="7" type="primary">mltG</name>
    <name evidence="8" type="ORF">SPSYN_00313</name>
</gene>
<keyword evidence="9" id="KW-1185">Reference proteome</keyword>
<evidence type="ECO:0000256" key="4">
    <source>
        <dbReference type="ARBA" id="ARBA00023136"/>
    </source>
</evidence>
<keyword evidence="1 7" id="KW-1003">Cell membrane</keyword>
<dbReference type="GO" id="GO:0008932">
    <property type="term" value="F:lytic endotransglycosylase activity"/>
    <property type="evidence" value="ECO:0007669"/>
    <property type="project" value="UniProtKB-UniRule"/>
</dbReference>
<evidence type="ECO:0000256" key="6">
    <source>
        <dbReference type="ARBA" id="ARBA00023316"/>
    </source>
</evidence>
<comment type="catalytic activity">
    <reaction evidence="7">
        <text>a peptidoglycan chain = a peptidoglycan chain with N-acetyl-1,6-anhydromuramyl-[peptide] at the reducing end + a peptidoglycan chain with N-acetylglucosamine at the non-reducing end.</text>
        <dbReference type="EC" id="4.2.2.29"/>
    </reaction>
</comment>